<protein>
    <submittedName>
        <fullName evidence="2">UspA domain protein</fullName>
    </submittedName>
</protein>
<dbReference type="KEGG" id="dsa:Desal_0163"/>
<proteinExistence type="predicted"/>
<name>C6BVL9_MARSD</name>
<dbReference type="RefSeq" id="WP_012765759.1">
    <property type="nucleotide sequence ID" value="NC_012881.1"/>
</dbReference>
<dbReference type="InterPro" id="IPR014729">
    <property type="entry name" value="Rossmann-like_a/b/a_fold"/>
</dbReference>
<dbReference type="Proteomes" id="UP000002601">
    <property type="component" value="Chromosome"/>
</dbReference>
<dbReference type="AlphaFoldDB" id="C6BVL9"/>
<gene>
    <name evidence="2" type="ordered locus">Desal_0163</name>
</gene>
<organism evidence="2 3">
    <name type="scientific">Maridesulfovibrio salexigens (strain ATCC 14822 / DSM 2638 / NCIMB 8403 / VKM B-1763)</name>
    <name type="common">Desulfovibrio salexigens</name>
    <dbReference type="NCBI Taxonomy" id="526222"/>
    <lineage>
        <taxon>Bacteria</taxon>
        <taxon>Pseudomonadati</taxon>
        <taxon>Thermodesulfobacteriota</taxon>
        <taxon>Desulfovibrionia</taxon>
        <taxon>Desulfovibrionales</taxon>
        <taxon>Desulfovibrionaceae</taxon>
        <taxon>Maridesulfovibrio</taxon>
    </lineage>
</organism>
<dbReference type="OrthoDB" id="5430193at2"/>
<keyword evidence="3" id="KW-1185">Reference proteome</keyword>
<sequence>MEKHLLVCVRGDSASSYAVRFIKNFFHSPCDVRITLFHVAPPMNSWSKGAMAKGRKLLDETRQWFIDNSFCADSKIDVKSIHSRGNTAREIVQEGHKGMYDAVILSRQAQSVLEEFFDYSVGSKVIWEEVDFPLWFCKCPEELARKDVLLCVDEDAPSQRIADHVGFVLGDNPNHDITMFHVHDSREKGATTSEDIFEITREHLEGNGVAPERIKELVVDSDDVTKAILAEVARKPYAAVAAGRGKHDKTAIEKLFPRSLSVKLLHQLEGATLWISR</sequence>
<evidence type="ECO:0000313" key="3">
    <source>
        <dbReference type="Proteomes" id="UP000002601"/>
    </source>
</evidence>
<dbReference type="InterPro" id="IPR006016">
    <property type="entry name" value="UspA"/>
</dbReference>
<dbReference type="HOGENOM" id="CLU_075315_1_0_7"/>
<dbReference type="CDD" id="cd00293">
    <property type="entry name" value="USP-like"/>
    <property type="match status" value="1"/>
</dbReference>
<reference evidence="2 3" key="1">
    <citation type="submission" date="2009-06" db="EMBL/GenBank/DDBJ databases">
        <title>Complete sequence of Desulfovibrio salexigens DSM 2638.</title>
        <authorList>
            <consortium name="US DOE Joint Genome Institute"/>
            <person name="Lucas S."/>
            <person name="Copeland A."/>
            <person name="Lapidus A."/>
            <person name="Glavina del Rio T."/>
            <person name="Tice H."/>
            <person name="Bruce D."/>
            <person name="Goodwin L."/>
            <person name="Pitluck S."/>
            <person name="Munk A.C."/>
            <person name="Brettin T."/>
            <person name="Detter J.C."/>
            <person name="Han C."/>
            <person name="Tapia R."/>
            <person name="Larimer F."/>
            <person name="Land M."/>
            <person name="Hauser L."/>
            <person name="Kyrpides N."/>
            <person name="Anderson I."/>
            <person name="Wall J.D."/>
            <person name="Arkin A.P."/>
            <person name="Dehal P."/>
            <person name="Chivian D."/>
            <person name="Giles B."/>
            <person name="Hazen T.C."/>
        </authorList>
    </citation>
    <scope>NUCLEOTIDE SEQUENCE [LARGE SCALE GENOMIC DNA]</scope>
    <source>
        <strain evidence="3">ATCC 14822 / DSM 2638 / NCIMB 8403 / VKM B-1763</strain>
    </source>
</reference>
<dbReference type="SUPFAM" id="SSF52402">
    <property type="entry name" value="Adenine nucleotide alpha hydrolases-like"/>
    <property type="match status" value="1"/>
</dbReference>
<dbReference type="STRING" id="526222.Desal_0163"/>
<dbReference type="EMBL" id="CP001649">
    <property type="protein sequence ID" value="ACS78233.1"/>
    <property type="molecule type" value="Genomic_DNA"/>
</dbReference>
<accession>C6BVL9</accession>
<dbReference type="eggNOG" id="COG0589">
    <property type="taxonomic scope" value="Bacteria"/>
</dbReference>
<dbReference type="Pfam" id="PF00582">
    <property type="entry name" value="Usp"/>
    <property type="match status" value="1"/>
</dbReference>
<evidence type="ECO:0000313" key="2">
    <source>
        <dbReference type="EMBL" id="ACS78233.1"/>
    </source>
</evidence>
<evidence type="ECO:0000259" key="1">
    <source>
        <dbReference type="Pfam" id="PF00582"/>
    </source>
</evidence>
<dbReference type="Gene3D" id="3.40.50.620">
    <property type="entry name" value="HUPs"/>
    <property type="match status" value="2"/>
</dbReference>
<feature type="domain" description="UspA" evidence="1">
    <location>
        <begin position="3"/>
        <end position="127"/>
    </location>
</feature>